<evidence type="ECO:0000259" key="3">
    <source>
        <dbReference type="Pfam" id="PF12682"/>
    </source>
</evidence>
<dbReference type="Proteomes" id="UP000198779">
    <property type="component" value="Unassembled WGS sequence"/>
</dbReference>
<dbReference type="Gene3D" id="3.40.50.360">
    <property type="match status" value="1"/>
</dbReference>
<organism evidence="4 5">
    <name type="scientific">Prevotella communis</name>
    <dbReference type="NCBI Taxonomy" id="2913614"/>
    <lineage>
        <taxon>Bacteria</taxon>
        <taxon>Pseudomonadati</taxon>
        <taxon>Bacteroidota</taxon>
        <taxon>Bacteroidia</taxon>
        <taxon>Bacteroidales</taxon>
        <taxon>Prevotellaceae</taxon>
        <taxon>Prevotella</taxon>
    </lineage>
</organism>
<comment type="cofactor">
    <cofactor evidence="1">
        <name>FMN</name>
        <dbReference type="ChEBI" id="CHEBI:58210"/>
    </cofactor>
</comment>
<dbReference type="EMBL" id="FNCQ01000001">
    <property type="protein sequence ID" value="SDG15138.1"/>
    <property type="molecule type" value="Genomic_DNA"/>
</dbReference>
<dbReference type="InterPro" id="IPR001226">
    <property type="entry name" value="Flavodoxin_CS"/>
</dbReference>
<feature type="domain" description="Flavodoxin-like" evidence="3">
    <location>
        <begin position="21"/>
        <end position="153"/>
    </location>
</feature>
<protein>
    <submittedName>
        <fullName evidence="4">Flavodoxin</fullName>
    </submittedName>
</protein>
<dbReference type="SUPFAM" id="SSF52218">
    <property type="entry name" value="Flavoproteins"/>
    <property type="match status" value="1"/>
</dbReference>
<dbReference type="AlphaFoldDB" id="A0A1G7RWL0"/>
<gene>
    <name evidence="4" type="ORF">SAMN04487901_101122</name>
</gene>
<dbReference type="PANTHER" id="PTHR39201:SF1">
    <property type="entry name" value="FLAVODOXIN-LIKE DOMAIN-CONTAINING PROTEIN"/>
    <property type="match status" value="1"/>
</dbReference>
<reference evidence="5" key="1">
    <citation type="submission" date="2016-10" db="EMBL/GenBank/DDBJ databases">
        <authorList>
            <person name="Varghese N."/>
            <person name="Submissions S."/>
        </authorList>
    </citation>
    <scope>NUCLEOTIDE SEQUENCE [LARGE SCALE GENOMIC DNA]</scope>
    <source>
        <strain evidence="5">BP1-148</strain>
    </source>
</reference>
<dbReference type="PANTHER" id="PTHR39201">
    <property type="entry name" value="EXPORTED PROTEIN-RELATED"/>
    <property type="match status" value="1"/>
</dbReference>
<dbReference type="InterPro" id="IPR029039">
    <property type="entry name" value="Flavoprotein-like_sf"/>
</dbReference>
<evidence type="ECO:0000313" key="4">
    <source>
        <dbReference type="EMBL" id="SDG15138.1"/>
    </source>
</evidence>
<evidence type="ECO:0000256" key="2">
    <source>
        <dbReference type="SAM" id="SignalP"/>
    </source>
</evidence>
<dbReference type="GO" id="GO:0010181">
    <property type="term" value="F:FMN binding"/>
    <property type="evidence" value="ECO:0007669"/>
    <property type="project" value="InterPro"/>
</dbReference>
<feature type="chain" id="PRO_5011792700" evidence="2">
    <location>
        <begin position="22"/>
        <end position="265"/>
    </location>
</feature>
<keyword evidence="5" id="KW-1185">Reference proteome</keyword>
<dbReference type="RefSeq" id="WP_255399662.1">
    <property type="nucleotide sequence ID" value="NZ_FNCQ01000001.1"/>
</dbReference>
<dbReference type="PROSITE" id="PS00201">
    <property type="entry name" value="FLAVODOXIN"/>
    <property type="match status" value="1"/>
</dbReference>
<accession>A0A1G7RWL0</accession>
<dbReference type="InterPro" id="IPR008254">
    <property type="entry name" value="Flavodoxin/NO_synth"/>
</dbReference>
<evidence type="ECO:0000313" key="5">
    <source>
        <dbReference type="Proteomes" id="UP000198779"/>
    </source>
</evidence>
<name>A0A1G7RWL0_9BACT</name>
<dbReference type="GO" id="GO:0009055">
    <property type="term" value="F:electron transfer activity"/>
    <property type="evidence" value="ECO:0007669"/>
    <property type="project" value="InterPro"/>
</dbReference>
<proteinExistence type="predicted"/>
<keyword evidence="2" id="KW-0732">Signal</keyword>
<dbReference type="STRING" id="645274.SAMN04487901_101122"/>
<sequence>MRKLFSLIVMMATMTTSYAQKQLVLYYSETGTTKTVAQELQKQLGADIEEIEAVVPYSGNFQETIQRGQREMQSGEMPAIKPLKKKIANYDIIFLGYPIWFGTYANPIITLVKEQDFAGKTIVPFCTFGSGGLNTSSDALKKALPKATIAKGYGVRTARVNAAAKELDRFLKENGYKKGSVEKLPDYSAQQPVTDAERQIFDAACSSYQFPLGTPQTVGKRQTPDGTDYKFTVASRGMNGGGETTSIIYVTVGKDTKPEFTEVVR</sequence>
<evidence type="ECO:0000256" key="1">
    <source>
        <dbReference type="ARBA" id="ARBA00001917"/>
    </source>
</evidence>
<feature type="signal peptide" evidence="2">
    <location>
        <begin position="1"/>
        <end position="21"/>
    </location>
</feature>
<dbReference type="Pfam" id="PF12682">
    <property type="entry name" value="Flavodoxin_4"/>
    <property type="match status" value="1"/>
</dbReference>